<dbReference type="EMBL" id="VSSQ01000678">
    <property type="protein sequence ID" value="MPL99623.1"/>
    <property type="molecule type" value="Genomic_DNA"/>
</dbReference>
<evidence type="ECO:0000313" key="1">
    <source>
        <dbReference type="EMBL" id="MPL99623.1"/>
    </source>
</evidence>
<dbReference type="Pfam" id="PF04237">
    <property type="entry name" value="YjbR"/>
    <property type="match status" value="1"/>
</dbReference>
<proteinExistence type="predicted"/>
<dbReference type="Gene3D" id="3.90.1150.30">
    <property type="match status" value="1"/>
</dbReference>
<dbReference type="InterPro" id="IPR038056">
    <property type="entry name" value="YjbR-like_sf"/>
</dbReference>
<dbReference type="SUPFAM" id="SSF142906">
    <property type="entry name" value="YjbR-like"/>
    <property type="match status" value="1"/>
</dbReference>
<dbReference type="PANTHER" id="PTHR35145:SF1">
    <property type="entry name" value="CYTOPLASMIC PROTEIN"/>
    <property type="match status" value="1"/>
</dbReference>
<accession>A0A644WB41</accession>
<dbReference type="InterPro" id="IPR058532">
    <property type="entry name" value="YjbR/MT2646/Rv2570-like"/>
</dbReference>
<evidence type="ECO:0008006" key="2">
    <source>
        <dbReference type="Google" id="ProtNLM"/>
    </source>
</evidence>
<protein>
    <recommendedName>
        <fullName evidence="2">MmcQ/YjbR family DNA-binding protein</fullName>
    </recommendedName>
</protein>
<comment type="caution">
    <text evidence="1">The sequence shown here is derived from an EMBL/GenBank/DDBJ whole genome shotgun (WGS) entry which is preliminary data.</text>
</comment>
<sequence>MKYEWLDSYLLQKAGSERDFKIEWQWHRYLVRGKMFAAVCTPEAQYQPHNGRTMVILKCDPKLAELFRMEYPDVVPGFYCNKQCWNSVYLDGAVPDEILKDMCDMSYRLVLEKLPKKVQKEILGEEQIG</sequence>
<organism evidence="1">
    <name type="scientific">bioreactor metagenome</name>
    <dbReference type="NCBI Taxonomy" id="1076179"/>
    <lineage>
        <taxon>unclassified sequences</taxon>
        <taxon>metagenomes</taxon>
        <taxon>ecological metagenomes</taxon>
    </lineage>
</organism>
<reference evidence="1" key="1">
    <citation type="submission" date="2019-08" db="EMBL/GenBank/DDBJ databases">
        <authorList>
            <person name="Kucharzyk K."/>
            <person name="Murdoch R.W."/>
            <person name="Higgins S."/>
            <person name="Loffler F."/>
        </authorList>
    </citation>
    <scope>NUCLEOTIDE SEQUENCE</scope>
</reference>
<gene>
    <name evidence="1" type="primary">yjbR_5</name>
    <name evidence="1" type="ORF">SDC9_45841</name>
</gene>
<dbReference type="InterPro" id="IPR007351">
    <property type="entry name" value="YjbR"/>
</dbReference>
<name>A0A644WB41_9ZZZZ</name>
<dbReference type="AlphaFoldDB" id="A0A644WB41"/>
<dbReference type="PANTHER" id="PTHR35145">
    <property type="entry name" value="CYTOPLASMIC PROTEIN-RELATED"/>
    <property type="match status" value="1"/>
</dbReference>